<dbReference type="SUPFAM" id="SSF53383">
    <property type="entry name" value="PLP-dependent transferases"/>
    <property type="match status" value="1"/>
</dbReference>
<gene>
    <name evidence="12" type="ORF">GCM10011503_04750</name>
</gene>
<dbReference type="InterPro" id="IPR015421">
    <property type="entry name" value="PyrdxlP-dep_Trfase_major"/>
</dbReference>
<evidence type="ECO:0000256" key="2">
    <source>
        <dbReference type="ARBA" id="ARBA00003120"/>
    </source>
</evidence>
<comment type="cofactor">
    <cofactor evidence="1">
        <name>pyridoxal 5'-phosphate</name>
        <dbReference type="ChEBI" id="CHEBI:597326"/>
    </cofactor>
</comment>
<evidence type="ECO:0000256" key="5">
    <source>
        <dbReference type="ARBA" id="ARBA00022679"/>
    </source>
</evidence>
<sequence>MIYADYNATAPLRPEAHTAMMAALDIGANPSSVHGPGRAARKVLETARSQVAAAIGGIAQDVIFTSGGTEAIALAIHGSVRKLDGDCTLLVSAIEHEASAKNAGFANAPVETAYVNTNGQLDLDQLQQRLRNWDLTASGTPILVLMMANNETGVIQPVAEAAAIVHEAGGLVICDAVQALGKIQVNVSLLGADYVALSAHKTGGPQGAGALWLRAGAPLMAGLLGGGQERSLRSGTENLSGIAGFGAAAEAANRNYMFMDKLAEWRDAMEAELKSVAGVTIFGESVARLPNTSNFAAEGFRAETQVMAMDLAGVAVSSGSACSSGKVKRSLVLAAMGVPDSLAECAIRTSYGWKSSEEDFRRTAAAWLEVADRRRMKETA</sequence>
<name>A0ABQ1J3Z4_9PROT</name>
<dbReference type="InterPro" id="IPR015422">
    <property type="entry name" value="PyrdxlP-dep_Trfase_small"/>
</dbReference>
<feature type="domain" description="Aminotransferase class V" evidence="11">
    <location>
        <begin position="2"/>
        <end position="359"/>
    </location>
</feature>
<evidence type="ECO:0000256" key="4">
    <source>
        <dbReference type="ARBA" id="ARBA00013558"/>
    </source>
</evidence>
<comment type="caution">
    <text evidence="12">The sequence shown here is derived from an EMBL/GenBank/DDBJ whole genome shotgun (WGS) entry which is preliminary data.</text>
</comment>
<dbReference type="GO" id="GO:0008483">
    <property type="term" value="F:transaminase activity"/>
    <property type="evidence" value="ECO:0007669"/>
    <property type="project" value="UniProtKB-KW"/>
</dbReference>
<evidence type="ECO:0000259" key="11">
    <source>
        <dbReference type="Pfam" id="PF00266"/>
    </source>
</evidence>
<keyword evidence="8" id="KW-0408">Iron</keyword>
<proteinExistence type="inferred from homology"/>
<evidence type="ECO:0000256" key="6">
    <source>
        <dbReference type="ARBA" id="ARBA00022723"/>
    </source>
</evidence>
<protein>
    <recommendedName>
        <fullName evidence="4">Cysteine desulfurase</fullName>
    </recommendedName>
</protein>
<comment type="catalytic activity">
    <reaction evidence="10">
        <text>(sulfur carrier)-H + L-cysteine = (sulfur carrier)-SH + L-alanine</text>
        <dbReference type="Rhea" id="RHEA:43892"/>
        <dbReference type="Rhea" id="RHEA-COMP:14737"/>
        <dbReference type="Rhea" id="RHEA-COMP:14739"/>
        <dbReference type="ChEBI" id="CHEBI:29917"/>
        <dbReference type="ChEBI" id="CHEBI:35235"/>
        <dbReference type="ChEBI" id="CHEBI:57972"/>
        <dbReference type="ChEBI" id="CHEBI:64428"/>
        <dbReference type="EC" id="2.8.1.7"/>
    </reaction>
</comment>
<dbReference type="InterPro" id="IPR000192">
    <property type="entry name" value="Aminotrans_V_dom"/>
</dbReference>
<dbReference type="PANTHER" id="PTHR11601">
    <property type="entry name" value="CYSTEINE DESULFURYLASE FAMILY MEMBER"/>
    <property type="match status" value="1"/>
</dbReference>
<accession>A0ABQ1J3Z4</accession>
<organism evidence="12 13">
    <name type="scientific">Henriciella pelagia</name>
    <dbReference type="NCBI Taxonomy" id="1977912"/>
    <lineage>
        <taxon>Bacteria</taxon>
        <taxon>Pseudomonadati</taxon>
        <taxon>Pseudomonadota</taxon>
        <taxon>Alphaproteobacteria</taxon>
        <taxon>Hyphomonadales</taxon>
        <taxon>Hyphomonadaceae</taxon>
        <taxon>Henriciella</taxon>
    </lineage>
</organism>
<evidence type="ECO:0000313" key="12">
    <source>
        <dbReference type="EMBL" id="GGB59343.1"/>
    </source>
</evidence>
<evidence type="ECO:0000256" key="10">
    <source>
        <dbReference type="ARBA" id="ARBA00050776"/>
    </source>
</evidence>
<keyword evidence="9" id="KW-0411">Iron-sulfur</keyword>
<dbReference type="PIRSF" id="PIRSF005572">
    <property type="entry name" value="NifS"/>
    <property type="match status" value="1"/>
</dbReference>
<evidence type="ECO:0000256" key="3">
    <source>
        <dbReference type="ARBA" id="ARBA00006490"/>
    </source>
</evidence>
<evidence type="ECO:0000256" key="9">
    <source>
        <dbReference type="ARBA" id="ARBA00023014"/>
    </source>
</evidence>
<keyword evidence="12" id="KW-0032">Aminotransferase</keyword>
<reference evidence="13" key="1">
    <citation type="journal article" date="2019" name="Int. J. Syst. Evol. Microbiol.">
        <title>The Global Catalogue of Microorganisms (GCM) 10K type strain sequencing project: providing services to taxonomists for standard genome sequencing and annotation.</title>
        <authorList>
            <consortium name="The Broad Institute Genomics Platform"/>
            <consortium name="The Broad Institute Genome Sequencing Center for Infectious Disease"/>
            <person name="Wu L."/>
            <person name="Ma J."/>
        </authorList>
    </citation>
    <scope>NUCLEOTIDE SEQUENCE [LARGE SCALE GENOMIC DNA]</scope>
    <source>
        <strain evidence="13">CGMCC 1.15928</strain>
    </source>
</reference>
<keyword evidence="5" id="KW-0808">Transferase</keyword>
<dbReference type="InterPro" id="IPR016454">
    <property type="entry name" value="Cysteine_dSase"/>
</dbReference>
<dbReference type="RefSeq" id="WP_084393773.1">
    <property type="nucleotide sequence ID" value="NZ_BMKF01000001.1"/>
</dbReference>
<evidence type="ECO:0000256" key="1">
    <source>
        <dbReference type="ARBA" id="ARBA00001933"/>
    </source>
</evidence>
<dbReference type="Pfam" id="PF00266">
    <property type="entry name" value="Aminotran_5"/>
    <property type="match status" value="1"/>
</dbReference>
<keyword evidence="7" id="KW-0663">Pyridoxal phosphate</keyword>
<dbReference type="Gene3D" id="1.10.260.50">
    <property type="match status" value="1"/>
</dbReference>
<evidence type="ECO:0000313" key="13">
    <source>
        <dbReference type="Proteomes" id="UP000628854"/>
    </source>
</evidence>
<keyword evidence="6" id="KW-0479">Metal-binding</keyword>
<keyword evidence="13" id="KW-1185">Reference proteome</keyword>
<dbReference type="Proteomes" id="UP000628854">
    <property type="component" value="Unassembled WGS sequence"/>
</dbReference>
<dbReference type="Gene3D" id="3.40.640.10">
    <property type="entry name" value="Type I PLP-dependent aspartate aminotransferase-like (Major domain)"/>
    <property type="match status" value="1"/>
</dbReference>
<comment type="function">
    <text evidence="2">Catalyzes the removal of elemental sulfur atoms from cysteine to produce alanine. Seems to participate in the biosynthesis of the nitrogenase metalloclusters by providing the inorganic sulfur required for the Fe-S core formation.</text>
</comment>
<comment type="similarity">
    <text evidence="3">Belongs to the class-V pyridoxal-phosphate-dependent aminotransferase family. NifS/IscS subfamily.</text>
</comment>
<dbReference type="PANTHER" id="PTHR11601:SF34">
    <property type="entry name" value="CYSTEINE DESULFURASE"/>
    <property type="match status" value="1"/>
</dbReference>
<dbReference type="EMBL" id="BMKF01000001">
    <property type="protein sequence ID" value="GGB59343.1"/>
    <property type="molecule type" value="Genomic_DNA"/>
</dbReference>
<evidence type="ECO:0000256" key="8">
    <source>
        <dbReference type="ARBA" id="ARBA00023004"/>
    </source>
</evidence>
<dbReference type="Gene3D" id="3.90.1150.10">
    <property type="entry name" value="Aspartate Aminotransferase, domain 1"/>
    <property type="match status" value="1"/>
</dbReference>
<dbReference type="InterPro" id="IPR015424">
    <property type="entry name" value="PyrdxlP-dep_Trfase"/>
</dbReference>
<evidence type="ECO:0000256" key="7">
    <source>
        <dbReference type="ARBA" id="ARBA00022898"/>
    </source>
</evidence>